<evidence type="ECO:0000256" key="5">
    <source>
        <dbReference type="ARBA" id="ARBA00023134"/>
    </source>
</evidence>
<evidence type="ECO:0000256" key="3">
    <source>
        <dbReference type="ARBA" id="ARBA00022741"/>
    </source>
</evidence>
<comment type="caution">
    <text evidence="9">The sequence shown here is derived from an EMBL/GenBank/DDBJ whole genome shotgun (WGS) entry which is preliminary data.</text>
</comment>
<organism evidence="9 10">
    <name type="scientific">Candidatus Phytoplasma melaleucae</name>
    <dbReference type="NCBI Taxonomy" id="2982630"/>
    <lineage>
        <taxon>Bacteria</taxon>
        <taxon>Bacillati</taxon>
        <taxon>Mycoplasmatota</taxon>
        <taxon>Mollicutes</taxon>
        <taxon>Acholeplasmatales</taxon>
        <taxon>Acholeplasmataceae</taxon>
        <taxon>Candidatus Phytoplasma</taxon>
    </lineage>
</organism>
<dbReference type="NCBIfam" id="TIGR00450">
    <property type="entry name" value="mnmE_trmE_thdF"/>
    <property type="match status" value="1"/>
</dbReference>
<keyword evidence="3 6" id="KW-0547">Nucleotide-binding</keyword>
<reference evidence="9 10" key="1">
    <citation type="journal article" date="2023" name="Int. J. Syst. Evol. Microbiol.">
        <title>The observation of taxonomic boundaries for the 16SrII and 16SrXXV phytoplasmas using genome-based delimitation.</title>
        <authorList>
            <person name="Rodrigues Jardim B."/>
            <person name="Tran-Nguyen L.T.T."/>
            <person name="Gambley C."/>
            <person name="Al-Sadi A.M."/>
            <person name="Al-Subhi A.M."/>
            <person name="Foissac X."/>
            <person name="Salar P."/>
            <person name="Cai H."/>
            <person name="Yang J.Y."/>
            <person name="Davis R."/>
            <person name="Jones L."/>
            <person name="Rodoni B."/>
            <person name="Constable F.E."/>
        </authorList>
    </citation>
    <scope>NUCLEOTIDE SEQUENCE [LARGE SCALE GENOMIC DNA]</scope>
    <source>
        <strain evidence="9">BAWM-155c</strain>
    </source>
</reference>
<evidence type="ECO:0000256" key="1">
    <source>
        <dbReference type="ARBA" id="ARBA00011043"/>
    </source>
</evidence>
<evidence type="ECO:0000313" key="9">
    <source>
        <dbReference type="EMBL" id="MDO8168062.1"/>
    </source>
</evidence>
<dbReference type="HAMAP" id="MF_00379">
    <property type="entry name" value="GTPase_MnmE"/>
    <property type="match status" value="1"/>
</dbReference>
<dbReference type="Gene3D" id="3.30.1360.120">
    <property type="entry name" value="Probable tRNA modification gtpase trme, domain 1"/>
    <property type="match status" value="1"/>
</dbReference>
<keyword evidence="10" id="KW-1185">Reference proteome</keyword>
<feature type="binding site" evidence="6">
    <location>
        <begin position="236"/>
        <end position="241"/>
    </location>
    <ligand>
        <name>GTP</name>
        <dbReference type="ChEBI" id="CHEBI:37565"/>
    </ligand>
</feature>
<keyword evidence="2 6" id="KW-0819">tRNA processing</keyword>
<dbReference type="Gene3D" id="1.20.120.430">
    <property type="entry name" value="tRNA modification GTPase MnmE domain 2"/>
    <property type="match status" value="1"/>
</dbReference>
<dbReference type="InterPro" id="IPR027368">
    <property type="entry name" value="MnmE_dom2"/>
</dbReference>
<feature type="binding site" evidence="6">
    <location>
        <position position="89"/>
    </location>
    <ligand>
        <name>(6S)-5-formyl-5,6,7,8-tetrahydrofolate</name>
        <dbReference type="ChEBI" id="CHEBI:57457"/>
    </ligand>
</feature>
<feature type="binding site" evidence="6">
    <location>
        <begin position="255"/>
        <end position="261"/>
    </location>
    <ligand>
        <name>GTP</name>
        <dbReference type="ChEBI" id="CHEBI:37565"/>
    </ligand>
</feature>
<keyword evidence="6" id="KW-0378">Hydrolase</keyword>
<keyword evidence="6" id="KW-0460">Magnesium</keyword>
<dbReference type="InterPro" id="IPR006073">
    <property type="entry name" value="GTP-bd"/>
</dbReference>
<dbReference type="CDD" id="cd04164">
    <property type="entry name" value="trmE"/>
    <property type="match status" value="1"/>
</dbReference>
<comment type="cofactor">
    <cofactor evidence="6">
        <name>K(+)</name>
        <dbReference type="ChEBI" id="CHEBI:29103"/>
    </cofactor>
    <text evidence="6">Binds 1 potassium ion per subunit.</text>
</comment>
<evidence type="ECO:0000256" key="2">
    <source>
        <dbReference type="ARBA" id="ARBA00022694"/>
    </source>
</evidence>
<comment type="subcellular location">
    <subcellularLocation>
        <location evidence="6">Cytoplasm</location>
    </subcellularLocation>
</comment>
<comment type="similarity">
    <text evidence="1 6 7">Belongs to the TRAFAC class TrmE-Era-EngA-EngB-Septin-like GTPase superfamily. TrmE GTPase family.</text>
</comment>
<feature type="binding site" evidence="6">
    <location>
        <position position="240"/>
    </location>
    <ligand>
        <name>Mg(2+)</name>
        <dbReference type="ChEBI" id="CHEBI:18420"/>
    </ligand>
</feature>
<dbReference type="PROSITE" id="PS51709">
    <property type="entry name" value="G_TRME"/>
    <property type="match status" value="1"/>
</dbReference>
<dbReference type="InterPro" id="IPR018948">
    <property type="entry name" value="GTP-bd_TrmE_N"/>
</dbReference>
<dbReference type="InterPro" id="IPR027417">
    <property type="entry name" value="P-loop_NTPase"/>
</dbReference>
<accession>A0ABT9DDD4</accession>
<dbReference type="PANTHER" id="PTHR42714:SF2">
    <property type="entry name" value="TRNA MODIFICATION GTPASE GTPBP3, MITOCHONDRIAL"/>
    <property type="match status" value="1"/>
</dbReference>
<dbReference type="InterPro" id="IPR004520">
    <property type="entry name" value="GTPase_MnmE"/>
</dbReference>
<keyword evidence="6" id="KW-0963">Cytoplasm</keyword>
<dbReference type="InterPro" id="IPR005225">
    <property type="entry name" value="Small_GTP-bd"/>
</dbReference>
<evidence type="ECO:0000259" key="8">
    <source>
        <dbReference type="PROSITE" id="PS51709"/>
    </source>
</evidence>
<dbReference type="InterPro" id="IPR031168">
    <property type="entry name" value="G_TrmE"/>
</dbReference>
<protein>
    <recommendedName>
        <fullName evidence="6">tRNA modification GTPase MnmE</fullName>
        <ecNumber evidence="6">3.6.-.-</ecNumber>
    </recommendedName>
</protein>
<dbReference type="Pfam" id="PF12631">
    <property type="entry name" value="MnmE_helical"/>
    <property type="match status" value="1"/>
</dbReference>
<name>A0ABT9DDD4_9MOLU</name>
<dbReference type="RefSeq" id="WP_304515293.1">
    <property type="nucleotide sequence ID" value="NZ_JAOSID010000003.1"/>
</dbReference>
<dbReference type="Pfam" id="PF01926">
    <property type="entry name" value="MMR_HSR1"/>
    <property type="match status" value="1"/>
</dbReference>
<feature type="binding site" evidence="6">
    <location>
        <position position="129"/>
    </location>
    <ligand>
        <name>(6S)-5-formyl-5,6,7,8-tetrahydrofolate</name>
        <dbReference type="ChEBI" id="CHEBI:57457"/>
    </ligand>
</feature>
<keyword evidence="5 6" id="KW-0342">GTP-binding</keyword>
<feature type="domain" description="TrmE-type G" evidence="8">
    <location>
        <begin position="226"/>
        <end position="380"/>
    </location>
</feature>
<feature type="binding site" evidence="6">
    <location>
        <begin position="280"/>
        <end position="283"/>
    </location>
    <ligand>
        <name>GTP</name>
        <dbReference type="ChEBI" id="CHEBI:37565"/>
    </ligand>
</feature>
<dbReference type="InterPro" id="IPR025867">
    <property type="entry name" value="MnmE_helical"/>
</dbReference>
<feature type="binding site" evidence="6">
    <location>
        <position position="255"/>
    </location>
    <ligand>
        <name>K(+)</name>
        <dbReference type="ChEBI" id="CHEBI:29103"/>
    </ligand>
</feature>
<keyword evidence="4 6" id="KW-0630">Potassium</keyword>
<dbReference type="PANTHER" id="PTHR42714">
    <property type="entry name" value="TRNA MODIFICATION GTPASE GTPBP3"/>
    <property type="match status" value="1"/>
</dbReference>
<feature type="binding site" evidence="6">
    <location>
        <position position="236"/>
    </location>
    <ligand>
        <name>K(+)</name>
        <dbReference type="ChEBI" id="CHEBI:29103"/>
    </ligand>
</feature>
<dbReference type="PRINTS" id="PR00449">
    <property type="entry name" value="RASTRNSFRMNG"/>
</dbReference>
<dbReference type="NCBIfam" id="TIGR00231">
    <property type="entry name" value="small_GTP"/>
    <property type="match status" value="1"/>
</dbReference>
<sequence length="459" mass="51489">MLEQNTIAAISTPLGTGGISVIRISGSKAISSIDKIFKSRSKKNIRLIEVSSHTIHHGFILDHQQSILDEVLISVFKKPESFTGEDTIEIHGHGGLLITQMVLERVLSLEDIRLAEPGEFTKKAFLNKKIDLAQAESIMDLIKAQNESAIKLAHSGLQKRNSRLINNLNQKILNLIGAIEVNIDYPEYEDIKVVTNQILIPQLSTLTDQIKEILNYSIQARFIKEGIKTLIIGKPNVGKSSLLNAMLDEKRAIVSDIAGTTRDFLDAYTNINGINLHLIDTAGIRETKDPLEEISISVSRNFLKKAELILLLLDQSMPLDKEDQKLLILTKNYPRILVGSKSDLPTKINIKDLKEEIILVSNITKKGIGLLKSKILKIFQLNEIQNKDFNYFSNARHIQQIKKALKALENVKKDINQKFPIDIHVINLKEAYEALGEIIGNNVKEDLVNELFSKFCLGK</sequence>
<dbReference type="CDD" id="cd14858">
    <property type="entry name" value="TrmE_N"/>
    <property type="match status" value="1"/>
</dbReference>
<evidence type="ECO:0000256" key="4">
    <source>
        <dbReference type="ARBA" id="ARBA00022958"/>
    </source>
</evidence>
<feature type="binding site" evidence="6">
    <location>
        <position position="257"/>
    </location>
    <ligand>
        <name>K(+)</name>
        <dbReference type="ChEBI" id="CHEBI:29103"/>
    </ligand>
</feature>
<feature type="binding site" evidence="6">
    <location>
        <position position="261"/>
    </location>
    <ligand>
        <name>Mg(2+)</name>
        <dbReference type="ChEBI" id="CHEBI:18420"/>
    </ligand>
</feature>
<evidence type="ECO:0000313" key="10">
    <source>
        <dbReference type="Proteomes" id="UP001172036"/>
    </source>
</evidence>
<dbReference type="Gene3D" id="3.40.50.300">
    <property type="entry name" value="P-loop containing nucleotide triphosphate hydrolases"/>
    <property type="match status" value="1"/>
</dbReference>
<feature type="binding site" evidence="6">
    <location>
        <position position="459"/>
    </location>
    <ligand>
        <name>(6S)-5-formyl-5,6,7,8-tetrahydrofolate</name>
        <dbReference type="ChEBI" id="CHEBI:57457"/>
    </ligand>
</feature>
<dbReference type="EC" id="3.6.-.-" evidence="6"/>
<dbReference type="SUPFAM" id="SSF52540">
    <property type="entry name" value="P-loop containing nucleoside triphosphate hydrolases"/>
    <property type="match status" value="1"/>
</dbReference>
<comment type="subunit">
    <text evidence="6">Homodimer. Heterotetramer of two MnmE and two MnmG subunits.</text>
</comment>
<keyword evidence="6" id="KW-0479">Metal-binding</keyword>
<dbReference type="InterPro" id="IPR027266">
    <property type="entry name" value="TrmE/GcvT-like"/>
</dbReference>
<comment type="caution">
    <text evidence="6">Lacks conserved residue(s) required for the propagation of feature annotation.</text>
</comment>
<feature type="binding site" evidence="6">
    <location>
        <position position="23"/>
    </location>
    <ligand>
        <name>(6S)-5-formyl-5,6,7,8-tetrahydrofolate</name>
        <dbReference type="ChEBI" id="CHEBI:57457"/>
    </ligand>
</feature>
<evidence type="ECO:0000256" key="6">
    <source>
        <dbReference type="HAMAP-Rule" id="MF_00379"/>
    </source>
</evidence>
<gene>
    <name evidence="6 9" type="primary">mnmE</name>
    <name evidence="6" type="synonym">trmE</name>
    <name evidence="9" type="ORF">OC680_01005</name>
</gene>
<evidence type="ECO:0000256" key="7">
    <source>
        <dbReference type="RuleBase" id="RU003313"/>
    </source>
</evidence>
<feature type="binding site" evidence="6">
    <location>
        <position position="260"/>
    </location>
    <ligand>
        <name>K(+)</name>
        <dbReference type="ChEBI" id="CHEBI:29103"/>
    </ligand>
</feature>
<dbReference type="EMBL" id="JAOSID010000003">
    <property type="protein sequence ID" value="MDO8168062.1"/>
    <property type="molecule type" value="Genomic_DNA"/>
</dbReference>
<dbReference type="Proteomes" id="UP001172036">
    <property type="component" value="Unassembled WGS sequence"/>
</dbReference>
<proteinExistence type="inferred from homology"/>
<comment type="function">
    <text evidence="6">Exhibits a very high intrinsic GTPase hydrolysis rate. Involved in the addition of a carboxymethylaminomethyl (cmnm) group at the wobble position (U34) of certain tRNAs, forming tRNA-cmnm(5)s(2)U34.</text>
</comment>
<dbReference type="Pfam" id="PF10396">
    <property type="entry name" value="TrmE_N"/>
    <property type="match status" value="1"/>
</dbReference>